<gene>
    <name evidence="2" type="ORF">UFOVP2_45</name>
</gene>
<feature type="region of interest" description="Disordered" evidence="1">
    <location>
        <begin position="27"/>
        <end position="57"/>
    </location>
</feature>
<evidence type="ECO:0000313" key="2">
    <source>
        <dbReference type="EMBL" id="CAB4120882.1"/>
    </source>
</evidence>
<organism evidence="2">
    <name type="scientific">uncultured Caudovirales phage</name>
    <dbReference type="NCBI Taxonomy" id="2100421"/>
    <lineage>
        <taxon>Viruses</taxon>
        <taxon>Duplodnaviria</taxon>
        <taxon>Heunggongvirae</taxon>
        <taxon>Uroviricota</taxon>
        <taxon>Caudoviricetes</taxon>
        <taxon>Peduoviridae</taxon>
        <taxon>Maltschvirus</taxon>
        <taxon>Maltschvirus maltsch</taxon>
    </lineage>
</organism>
<feature type="compositionally biased region" description="Low complexity" evidence="1">
    <location>
        <begin position="327"/>
        <end position="342"/>
    </location>
</feature>
<feature type="compositionally biased region" description="Polar residues" evidence="1">
    <location>
        <begin position="27"/>
        <end position="43"/>
    </location>
</feature>
<sequence>MANPFDITPADPLQTQNDWRNSLAQTAYNQSAARQGQQREQLNQMAIQKGQQQQAEDNMFKESLKKLSPDIAPEKQLGEIARLAMLSGSDSRAEKALALQSQIISRTSQIEQRDALKEYREAQAAGIRIQRQKDLIPQMTSELGLEAANMSYKAEFGEDLPFVKAMRAKGISWSPAVKASIESMLEKHTTKVQEDATRTRTKLAENREARAATAADTRQTLLELKIEQLKTTIAAGGKSGGGKLVNLQKGDERLTSIEIKKLFPALEGKELEYATLKIGNSAKQQQIKDSGSFSDALDKVMPQHMGEFKTTEGGLFTRPAATFTPTKKPAAAASAPSKSMPAGSVHVGMTPQGQKVFKAPDGKQYVED</sequence>
<protein>
    <submittedName>
        <fullName evidence="2">Uncharacterized protein</fullName>
    </submittedName>
</protein>
<accession>A0A6J5KIA3</accession>
<name>A0A6J5KIA3_9CAUD</name>
<feature type="compositionally biased region" description="Basic and acidic residues" evidence="1">
    <location>
        <begin position="358"/>
        <end position="368"/>
    </location>
</feature>
<evidence type="ECO:0000256" key="1">
    <source>
        <dbReference type="SAM" id="MobiDB-lite"/>
    </source>
</evidence>
<feature type="compositionally biased region" description="Low complexity" evidence="1">
    <location>
        <begin position="44"/>
        <end position="54"/>
    </location>
</feature>
<feature type="region of interest" description="Disordered" evidence="1">
    <location>
        <begin position="327"/>
        <end position="368"/>
    </location>
</feature>
<proteinExistence type="predicted"/>
<dbReference type="EMBL" id="LR796138">
    <property type="protein sequence ID" value="CAB4120882.1"/>
    <property type="molecule type" value="Genomic_DNA"/>
</dbReference>
<reference evidence="2" key="1">
    <citation type="submission" date="2020-04" db="EMBL/GenBank/DDBJ databases">
        <authorList>
            <person name="Chiriac C."/>
            <person name="Salcher M."/>
            <person name="Ghai R."/>
            <person name="Kavagutti S V."/>
        </authorList>
    </citation>
    <scope>NUCLEOTIDE SEQUENCE</scope>
</reference>